<evidence type="ECO:0000256" key="6">
    <source>
        <dbReference type="RuleBase" id="RU361277"/>
    </source>
</evidence>
<dbReference type="Pfam" id="PF00107">
    <property type="entry name" value="ADH_zinc_N"/>
    <property type="match status" value="1"/>
</dbReference>
<dbReference type="GO" id="GO:0034079">
    <property type="term" value="P:butanediol biosynthetic process"/>
    <property type="evidence" value="ECO:0007669"/>
    <property type="project" value="TreeGrafter"/>
</dbReference>
<dbReference type="AlphaFoldDB" id="A0A1V2L836"/>
<dbReference type="Pfam" id="PF08240">
    <property type="entry name" value="ADH_N"/>
    <property type="match status" value="1"/>
</dbReference>
<evidence type="ECO:0000256" key="2">
    <source>
        <dbReference type="ARBA" id="ARBA00008072"/>
    </source>
</evidence>
<feature type="domain" description="Alcohol dehydrogenase-like N-terminal" evidence="8">
    <location>
        <begin position="76"/>
        <end position="216"/>
    </location>
</feature>
<dbReference type="OMA" id="VIIGHEY"/>
<evidence type="ECO:0000256" key="3">
    <source>
        <dbReference type="ARBA" id="ARBA00022723"/>
    </source>
</evidence>
<protein>
    <submittedName>
        <fullName evidence="9">(R,R)-butanediol dehydrogenase</fullName>
    </submittedName>
</protein>
<dbReference type="PANTHER" id="PTHR43161:SF23">
    <property type="entry name" value="(R,R)-BUTANEDIOL DEHYDROGENASE-RELATED"/>
    <property type="match status" value="1"/>
</dbReference>
<dbReference type="EMBL" id="MPUK01000003">
    <property type="protein sequence ID" value="ONH67954.1"/>
    <property type="molecule type" value="Genomic_DNA"/>
</dbReference>
<keyword evidence="10" id="KW-1185">Reference proteome</keyword>
<dbReference type="PROSITE" id="PS00059">
    <property type="entry name" value="ADH_ZINC"/>
    <property type="match status" value="1"/>
</dbReference>
<dbReference type="SUPFAM" id="SSF50129">
    <property type="entry name" value="GroES-like"/>
    <property type="match status" value="1"/>
</dbReference>
<evidence type="ECO:0000259" key="8">
    <source>
        <dbReference type="Pfam" id="PF08240"/>
    </source>
</evidence>
<evidence type="ECO:0000256" key="4">
    <source>
        <dbReference type="ARBA" id="ARBA00022833"/>
    </source>
</evidence>
<keyword evidence="5" id="KW-0560">Oxidoreductase</keyword>
<dbReference type="GO" id="GO:0000721">
    <property type="term" value="F:(R,R)-butanediol dehydrogenase activity"/>
    <property type="evidence" value="ECO:0007669"/>
    <property type="project" value="TreeGrafter"/>
</dbReference>
<dbReference type="PANTHER" id="PTHR43161">
    <property type="entry name" value="SORBITOL DEHYDROGENASE"/>
    <property type="match status" value="1"/>
</dbReference>
<dbReference type="InterPro" id="IPR011032">
    <property type="entry name" value="GroES-like_sf"/>
</dbReference>
<evidence type="ECO:0000256" key="1">
    <source>
        <dbReference type="ARBA" id="ARBA00001947"/>
    </source>
</evidence>
<comment type="cofactor">
    <cofactor evidence="1 6">
        <name>Zn(2+)</name>
        <dbReference type="ChEBI" id="CHEBI:29105"/>
    </cofactor>
</comment>
<dbReference type="InterPro" id="IPR036291">
    <property type="entry name" value="NAD(P)-bd_dom_sf"/>
</dbReference>
<evidence type="ECO:0000313" key="10">
    <source>
        <dbReference type="Proteomes" id="UP000189513"/>
    </source>
</evidence>
<evidence type="ECO:0000313" key="9">
    <source>
        <dbReference type="EMBL" id="ONH67954.1"/>
    </source>
</evidence>
<reference evidence="10" key="1">
    <citation type="journal article" date="2017" name="Genome Announc.">
        <title>Genome sequences of Cyberlindnera fabianii 65, Pichia kudriavzevii 129, and Saccharomyces cerevisiae 131 isolated from fermented masau fruits in Zimbabwe.</title>
        <authorList>
            <person name="van Rijswijck I.M.H."/>
            <person name="Derks M.F.L."/>
            <person name="Abee T."/>
            <person name="de Ridder D."/>
            <person name="Smid E.J."/>
        </authorList>
    </citation>
    <scope>NUCLEOTIDE SEQUENCE [LARGE SCALE GENOMIC DNA]</scope>
    <source>
        <strain evidence="10">65</strain>
    </source>
</reference>
<evidence type="ECO:0000256" key="5">
    <source>
        <dbReference type="ARBA" id="ARBA00023002"/>
    </source>
</evidence>
<dbReference type="SUPFAM" id="SSF51735">
    <property type="entry name" value="NAD(P)-binding Rossmann-fold domains"/>
    <property type="match status" value="1"/>
</dbReference>
<comment type="caution">
    <text evidence="9">The sequence shown here is derived from an EMBL/GenBank/DDBJ whole genome shotgun (WGS) entry which is preliminary data.</text>
</comment>
<accession>A0A1V2L836</accession>
<sequence>MLRNSLRSAVKSTSKPLALSVRAPLRVNVAPLTSTAFRSFATTRSQLNPDTMKGLQYHGSEDIRYNTAIPTPQITKPDDVVIKIAFCGICGSDLHEYEHPIFFANAAKDGDKISGKKLPLVIGHEFSGIVHEVGSNVTDVKPGDHVVVEATGHCDDRRNYFTEPENKRQSEPVCLSCETGHTNTCEDLNFLGLGVDNGALAEYSKYSQKHVHKVSDKIPLDVCALIEPLSVVWHAVELTDFKEGQDALVLGAGPIGLATLLVLQAKGASTVVVSEPAEIRRDQAVNLGAVGFNPAEFGENATAELKKLADRGQGFAASFDCSGVPATYTTSIQAIRAHGTACNVAIWPHRSVAHYVMDLTLYEKKSVGSLGYQTKDFEGVIKALETGKLDLEKVKTLITGKVGLKNGVENGFLELINHKDKHIKILISPDIE</sequence>
<organism evidence="9 10">
    <name type="scientific">Cyberlindnera fabianii</name>
    <name type="common">Yeast</name>
    <name type="synonym">Hansenula fabianii</name>
    <dbReference type="NCBI Taxonomy" id="36022"/>
    <lineage>
        <taxon>Eukaryota</taxon>
        <taxon>Fungi</taxon>
        <taxon>Dikarya</taxon>
        <taxon>Ascomycota</taxon>
        <taxon>Saccharomycotina</taxon>
        <taxon>Saccharomycetes</taxon>
        <taxon>Phaffomycetales</taxon>
        <taxon>Phaffomycetaceae</taxon>
        <taxon>Cyberlindnera</taxon>
    </lineage>
</organism>
<dbReference type="CDD" id="cd08233">
    <property type="entry name" value="butanediol_DH_like"/>
    <property type="match status" value="1"/>
</dbReference>
<evidence type="ECO:0000259" key="7">
    <source>
        <dbReference type="Pfam" id="PF00107"/>
    </source>
</evidence>
<dbReference type="STRING" id="36022.A0A1V2L836"/>
<dbReference type="InterPro" id="IPR002328">
    <property type="entry name" value="ADH_Zn_CS"/>
</dbReference>
<dbReference type="VEuPathDB" id="FungiDB:BON22_2029"/>
<dbReference type="GO" id="GO:0008270">
    <property type="term" value="F:zinc ion binding"/>
    <property type="evidence" value="ECO:0007669"/>
    <property type="project" value="InterPro"/>
</dbReference>
<keyword evidence="4 6" id="KW-0862">Zinc</keyword>
<dbReference type="Proteomes" id="UP000189513">
    <property type="component" value="Unassembled WGS sequence"/>
</dbReference>
<comment type="similarity">
    <text evidence="2 6">Belongs to the zinc-containing alcohol dehydrogenase family.</text>
</comment>
<gene>
    <name evidence="9" type="ORF">BON22_2029</name>
</gene>
<proteinExistence type="inferred from homology"/>
<keyword evidence="3 6" id="KW-0479">Metal-binding</keyword>
<dbReference type="Gene3D" id="3.40.50.720">
    <property type="entry name" value="NAD(P)-binding Rossmann-like Domain"/>
    <property type="match status" value="1"/>
</dbReference>
<dbReference type="InterPro" id="IPR013149">
    <property type="entry name" value="ADH-like_C"/>
</dbReference>
<dbReference type="GO" id="GO:0005737">
    <property type="term" value="C:cytoplasm"/>
    <property type="evidence" value="ECO:0007669"/>
    <property type="project" value="TreeGrafter"/>
</dbReference>
<feature type="domain" description="Alcohol dehydrogenase-like C-terminal" evidence="7">
    <location>
        <begin position="254"/>
        <end position="385"/>
    </location>
</feature>
<dbReference type="InterPro" id="IPR013154">
    <property type="entry name" value="ADH-like_N"/>
</dbReference>
<name>A0A1V2L836_CYBFA</name>
<dbReference type="Gene3D" id="3.90.180.10">
    <property type="entry name" value="Medium-chain alcohol dehydrogenases, catalytic domain"/>
    <property type="match status" value="1"/>
</dbReference>